<evidence type="ECO:0000256" key="4">
    <source>
        <dbReference type="ARBA" id="ARBA00022989"/>
    </source>
</evidence>
<feature type="transmembrane region" description="Helical" evidence="6">
    <location>
        <begin position="279"/>
        <end position="301"/>
    </location>
</feature>
<organism evidence="7">
    <name type="scientific">[Clostridium] nexile</name>
    <dbReference type="NCBI Taxonomy" id="29361"/>
    <lineage>
        <taxon>Bacteria</taxon>
        <taxon>Bacillati</taxon>
        <taxon>Bacillota</taxon>
        <taxon>Clostridia</taxon>
        <taxon>Lachnospirales</taxon>
        <taxon>Lachnospiraceae</taxon>
        <taxon>Tyzzerella</taxon>
    </lineage>
</organism>
<keyword evidence="5 6" id="KW-0472">Membrane</keyword>
<keyword evidence="2" id="KW-0813">Transport</keyword>
<dbReference type="AlphaFoldDB" id="A0A6N2S2M0"/>
<dbReference type="NCBIfam" id="TIGR00733">
    <property type="entry name" value="OPT family oligopeptide transporter"/>
    <property type="match status" value="1"/>
</dbReference>
<evidence type="ECO:0000256" key="3">
    <source>
        <dbReference type="ARBA" id="ARBA00022692"/>
    </source>
</evidence>
<evidence type="ECO:0000256" key="1">
    <source>
        <dbReference type="ARBA" id="ARBA00004141"/>
    </source>
</evidence>
<dbReference type="InterPro" id="IPR004813">
    <property type="entry name" value="OPT"/>
</dbReference>
<name>A0A6N2S2M0_9FIRM</name>
<dbReference type="InterPro" id="IPR045035">
    <property type="entry name" value="YSL-like"/>
</dbReference>
<feature type="transmembrane region" description="Helical" evidence="6">
    <location>
        <begin position="89"/>
        <end position="105"/>
    </location>
</feature>
<feature type="transmembrane region" description="Helical" evidence="6">
    <location>
        <begin position="450"/>
        <end position="470"/>
    </location>
</feature>
<dbReference type="InterPro" id="IPR004814">
    <property type="entry name" value="Oligopep_transpt"/>
</dbReference>
<feature type="transmembrane region" description="Helical" evidence="6">
    <location>
        <begin position="387"/>
        <end position="405"/>
    </location>
</feature>
<keyword evidence="4 6" id="KW-1133">Transmembrane helix</keyword>
<comment type="subcellular location">
    <subcellularLocation>
        <location evidence="1">Membrane</location>
        <topology evidence="1">Multi-pass membrane protein</topology>
    </subcellularLocation>
</comment>
<proteinExistence type="predicted"/>
<dbReference type="NCBIfam" id="TIGR00728">
    <property type="entry name" value="OPT_sfam"/>
    <property type="match status" value="1"/>
</dbReference>
<feature type="transmembrane region" description="Helical" evidence="6">
    <location>
        <begin position="20"/>
        <end position="42"/>
    </location>
</feature>
<sequence>MDNKKDFKPFISADKIVPEFTFTSLFIGILLAVVFGAANAYLGLRVGMTVSASIPAAVLSMGIIRVILRRDSILENNMVQTIGSAGESVAAGAIFTLPALFLWAADGVEGIEAPGLFEIFLIALVGGTLGVLFMIPLRKALIVEEHGVLPYPEGTACAEVLLAGEEGGSKASVVFSGLGIAAVYKFVADGLGVFPSSVNYDIKAYKGSAVGMDVLPALVGVGYICGPRIASYMFSGSVLSWFVLMPLISLFAGDAIIFPGTEPISSLAPSELWGTYIKYIGAGAVATGGIISLIKSLPLIVKTFSQAMKSMSNNKGKAASGLRTDQDMPMPVILIGVGVIAIAIWLLPTFPINLLGAVIVVIFGFFFATVSSRMVGLIGSSNNPVSGMAIATLLIATILLKATGLDGATGMKGAIAIGSIICIVAAIAGDTSQDLKTGFIVGATPKKQQLGELIGVLTSSLAIGGVLYLLNEAWGYGSTELPAAQATMMRMIVEGVMNADLPWGLIGAGAAIAIVVEILRIPVLPFAVGMYLPLSLNAGIMAGGLVRLVVEKKSGLSEEKKKAAIDRGILYTSGMIAGEGLIGILLAVFAVVELDLTKLLGGFSLGQIGAILIFLVVVIGSLFKVTLFSKENKN</sequence>
<protein>
    <submittedName>
        <fullName evidence="7">OPT oligopeptide transporter protein</fullName>
    </submittedName>
</protein>
<feature type="transmembrane region" description="Helical" evidence="6">
    <location>
        <begin position="501"/>
        <end position="519"/>
    </location>
</feature>
<feature type="transmembrane region" description="Helical" evidence="6">
    <location>
        <begin position="117"/>
        <end position="137"/>
    </location>
</feature>
<dbReference type="EMBL" id="CACRTG010000002">
    <property type="protein sequence ID" value="VYS87442.1"/>
    <property type="molecule type" value="Genomic_DNA"/>
</dbReference>
<dbReference type="GO" id="GO:0035673">
    <property type="term" value="F:oligopeptide transmembrane transporter activity"/>
    <property type="evidence" value="ECO:0007669"/>
    <property type="project" value="InterPro"/>
</dbReference>
<evidence type="ECO:0000313" key="7">
    <source>
        <dbReference type="EMBL" id="VYS87442.1"/>
    </source>
</evidence>
<feature type="transmembrane region" description="Helical" evidence="6">
    <location>
        <begin position="531"/>
        <end position="550"/>
    </location>
</feature>
<feature type="transmembrane region" description="Helical" evidence="6">
    <location>
        <begin position="599"/>
        <end position="623"/>
    </location>
</feature>
<evidence type="ECO:0000256" key="6">
    <source>
        <dbReference type="SAM" id="Phobius"/>
    </source>
</evidence>
<feature type="transmembrane region" description="Helical" evidence="6">
    <location>
        <begin position="238"/>
        <end position="259"/>
    </location>
</feature>
<accession>A0A6N2S2M0</accession>
<feature type="transmembrane region" description="Helical" evidence="6">
    <location>
        <begin position="330"/>
        <end position="348"/>
    </location>
</feature>
<dbReference type="Pfam" id="PF03169">
    <property type="entry name" value="OPT"/>
    <property type="match status" value="1"/>
</dbReference>
<feature type="transmembrane region" description="Helical" evidence="6">
    <location>
        <begin position="570"/>
        <end position="592"/>
    </location>
</feature>
<reference evidence="7" key="1">
    <citation type="submission" date="2019-11" db="EMBL/GenBank/DDBJ databases">
        <authorList>
            <person name="Feng L."/>
        </authorList>
    </citation>
    <scope>NUCLEOTIDE SEQUENCE</scope>
    <source>
        <strain evidence="7">CnexileLFYP112</strain>
    </source>
</reference>
<dbReference type="PANTHER" id="PTHR31645:SF0">
    <property type="entry name" value="OLIGOPEPTIDE TRANSPORTER YGL114W-RELATED"/>
    <property type="match status" value="1"/>
</dbReference>
<evidence type="ECO:0000256" key="5">
    <source>
        <dbReference type="ARBA" id="ARBA00023136"/>
    </source>
</evidence>
<keyword evidence="3 6" id="KW-0812">Transmembrane</keyword>
<dbReference type="GO" id="GO:0016020">
    <property type="term" value="C:membrane"/>
    <property type="evidence" value="ECO:0007669"/>
    <property type="project" value="UniProtKB-SubCell"/>
</dbReference>
<feature type="transmembrane region" description="Helical" evidence="6">
    <location>
        <begin position="411"/>
        <end position="429"/>
    </location>
</feature>
<evidence type="ECO:0000256" key="2">
    <source>
        <dbReference type="ARBA" id="ARBA00022448"/>
    </source>
</evidence>
<feature type="transmembrane region" description="Helical" evidence="6">
    <location>
        <begin position="48"/>
        <end position="68"/>
    </location>
</feature>
<dbReference type="PANTHER" id="PTHR31645">
    <property type="entry name" value="OLIGOPEPTIDE TRANSPORTER YGL114W-RELATED"/>
    <property type="match status" value="1"/>
</dbReference>
<gene>
    <name evidence="7" type="ORF">CNLFYP112_01137</name>
</gene>